<dbReference type="Pfam" id="PF03551">
    <property type="entry name" value="PadR"/>
    <property type="match status" value="1"/>
</dbReference>
<name>A0A831LN54_9BACT</name>
<dbReference type="SUPFAM" id="SSF46785">
    <property type="entry name" value="Winged helix' DNA-binding domain"/>
    <property type="match status" value="1"/>
</dbReference>
<reference evidence="2" key="1">
    <citation type="journal article" date="2020" name="mSystems">
        <title>Genome- and Community-Level Interaction Insights into Carbon Utilization and Element Cycling Functions of Hydrothermarchaeota in Hydrothermal Sediment.</title>
        <authorList>
            <person name="Zhou Z."/>
            <person name="Liu Y."/>
            <person name="Xu W."/>
            <person name="Pan J."/>
            <person name="Luo Z.H."/>
            <person name="Li M."/>
        </authorList>
    </citation>
    <scope>NUCLEOTIDE SEQUENCE [LARGE SCALE GENOMIC DNA]</scope>
    <source>
        <strain evidence="2">SpSt-1217</strain>
    </source>
</reference>
<dbReference type="InterPro" id="IPR005149">
    <property type="entry name" value="Tscrpt_reg_PadR_N"/>
</dbReference>
<dbReference type="InterPro" id="IPR052509">
    <property type="entry name" value="Metal_resp_DNA-bind_regulator"/>
</dbReference>
<accession>A0A831LN54</accession>
<protein>
    <submittedName>
        <fullName evidence="2">PadR family transcriptional regulator</fullName>
    </submittedName>
</protein>
<dbReference type="AlphaFoldDB" id="A0A831LN54"/>
<sequence>MKLENTKAQMRKGVLEYCILLVLDGEPLYASNIIQELKEAKMIVVEGTLYPLLTRLKNAGLLAYRWEESTQGPPRKYYELTDKGRKFLGELEGSWAELVDAVGKIRKNRA</sequence>
<comment type="caution">
    <text evidence="2">The sequence shown here is derived from an EMBL/GenBank/DDBJ whole genome shotgun (WGS) entry which is preliminary data.</text>
</comment>
<dbReference type="InterPro" id="IPR036390">
    <property type="entry name" value="WH_DNA-bd_sf"/>
</dbReference>
<evidence type="ECO:0000313" key="2">
    <source>
        <dbReference type="EMBL" id="HDR51824.1"/>
    </source>
</evidence>
<evidence type="ECO:0000259" key="1">
    <source>
        <dbReference type="Pfam" id="PF03551"/>
    </source>
</evidence>
<dbReference type="PANTHER" id="PTHR33169:SF14">
    <property type="entry name" value="TRANSCRIPTIONAL REGULATOR RV3488"/>
    <property type="match status" value="1"/>
</dbReference>
<dbReference type="PANTHER" id="PTHR33169">
    <property type="entry name" value="PADR-FAMILY TRANSCRIPTIONAL REGULATOR"/>
    <property type="match status" value="1"/>
</dbReference>
<dbReference type="EMBL" id="DSDK01000508">
    <property type="protein sequence ID" value="HDR51824.1"/>
    <property type="molecule type" value="Genomic_DNA"/>
</dbReference>
<organism evidence="2">
    <name type="scientific">Mariniphaga anaerophila</name>
    <dbReference type="NCBI Taxonomy" id="1484053"/>
    <lineage>
        <taxon>Bacteria</taxon>
        <taxon>Pseudomonadati</taxon>
        <taxon>Bacteroidota</taxon>
        <taxon>Bacteroidia</taxon>
        <taxon>Marinilabiliales</taxon>
        <taxon>Prolixibacteraceae</taxon>
        <taxon>Mariniphaga</taxon>
    </lineage>
</organism>
<gene>
    <name evidence="2" type="ORF">ENN90_09460</name>
</gene>
<proteinExistence type="predicted"/>
<dbReference type="InterPro" id="IPR036388">
    <property type="entry name" value="WH-like_DNA-bd_sf"/>
</dbReference>
<dbReference type="Gene3D" id="1.10.10.10">
    <property type="entry name" value="Winged helix-like DNA-binding domain superfamily/Winged helix DNA-binding domain"/>
    <property type="match status" value="1"/>
</dbReference>
<dbReference type="Proteomes" id="UP000886047">
    <property type="component" value="Unassembled WGS sequence"/>
</dbReference>
<feature type="domain" description="Transcription regulator PadR N-terminal" evidence="1">
    <location>
        <begin position="19"/>
        <end position="89"/>
    </location>
</feature>